<dbReference type="Proteomes" id="UP000578449">
    <property type="component" value="Unassembled WGS sequence"/>
</dbReference>
<proteinExistence type="inferred from homology"/>
<dbReference type="PANTHER" id="PTHR22912:SF151">
    <property type="entry name" value="DIHYDROLIPOYL DEHYDROGENASE, MITOCHONDRIAL"/>
    <property type="match status" value="1"/>
</dbReference>
<dbReference type="InterPro" id="IPR023753">
    <property type="entry name" value="FAD/NAD-binding_dom"/>
</dbReference>
<dbReference type="EMBL" id="JACHGN010000042">
    <property type="protein sequence ID" value="MBB5140416.1"/>
    <property type="molecule type" value="Genomic_DNA"/>
</dbReference>
<dbReference type="InterPro" id="IPR004099">
    <property type="entry name" value="Pyr_nucl-diS_OxRdtase_dimer"/>
</dbReference>
<dbReference type="SUPFAM" id="SSF55424">
    <property type="entry name" value="FAD/NAD-linked reductases, dimerisation (C-terminal) domain"/>
    <property type="match status" value="1"/>
</dbReference>
<name>A0A840PNH0_9ACTN</name>
<dbReference type="InterPro" id="IPR016156">
    <property type="entry name" value="FAD/NAD-linked_Rdtase_dimer_sf"/>
</dbReference>
<evidence type="ECO:0000256" key="3">
    <source>
        <dbReference type="ARBA" id="ARBA00022827"/>
    </source>
</evidence>
<feature type="binding site" evidence="5">
    <location>
        <begin position="144"/>
        <end position="146"/>
    </location>
    <ligand>
        <name>FAD</name>
        <dbReference type="ChEBI" id="CHEBI:57692"/>
    </ligand>
</feature>
<dbReference type="GO" id="GO:0050660">
    <property type="term" value="F:flavin adenine dinucleotide binding"/>
    <property type="evidence" value="ECO:0007669"/>
    <property type="project" value="TreeGrafter"/>
</dbReference>
<evidence type="ECO:0000256" key="6">
    <source>
        <dbReference type="PIRSR" id="PIRSR000350-4"/>
    </source>
</evidence>
<feature type="disulfide bond" description="Redox-active" evidence="6">
    <location>
        <begin position="45"/>
        <end position="50"/>
    </location>
</feature>
<feature type="binding site" evidence="5">
    <location>
        <position position="271"/>
    </location>
    <ligand>
        <name>NAD(+)</name>
        <dbReference type="ChEBI" id="CHEBI:57540"/>
    </ligand>
</feature>
<organism evidence="9 10">
    <name type="scientific">Thermocatellispora tengchongensis</name>
    <dbReference type="NCBI Taxonomy" id="1073253"/>
    <lineage>
        <taxon>Bacteria</taxon>
        <taxon>Bacillati</taxon>
        <taxon>Actinomycetota</taxon>
        <taxon>Actinomycetes</taxon>
        <taxon>Streptosporangiales</taxon>
        <taxon>Streptosporangiaceae</taxon>
        <taxon>Thermocatellispora</taxon>
    </lineage>
</organism>
<dbReference type="InterPro" id="IPR050151">
    <property type="entry name" value="Class-I_Pyr_Nuc-Dis_Oxidored"/>
</dbReference>
<comment type="caution">
    <text evidence="9">The sequence shown here is derived from an EMBL/GenBank/DDBJ whole genome shotgun (WGS) entry which is preliminary data.</text>
</comment>
<dbReference type="Gene3D" id="3.50.50.60">
    <property type="entry name" value="FAD/NAD(P)-binding domain"/>
    <property type="match status" value="2"/>
</dbReference>
<comment type="cofactor">
    <cofactor evidence="5">
        <name>FAD</name>
        <dbReference type="ChEBI" id="CHEBI:57692"/>
    </cofactor>
    <text evidence="5">Binds 1 FAD per subunit.</text>
</comment>
<feature type="domain" description="Pyridine nucleotide-disulphide oxidoreductase dimerisation" evidence="7">
    <location>
        <begin position="359"/>
        <end position="464"/>
    </location>
</feature>
<feature type="binding site" evidence="5">
    <location>
        <position position="313"/>
    </location>
    <ligand>
        <name>FAD</name>
        <dbReference type="ChEBI" id="CHEBI:57692"/>
    </ligand>
</feature>
<feature type="binding site" evidence="5">
    <location>
        <position position="114"/>
    </location>
    <ligand>
        <name>FAD</name>
        <dbReference type="ChEBI" id="CHEBI:57692"/>
    </ligand>
</feature>
<dbReference type="PRINTS" id="PR00411">
    <property type="entry name" value="PNDRDTASEI"/>
</dbReference>
<keyword evidence="3 5" id="KW-0274">FAD</keyword>
<feature type="domain" description="FAD/NAD(P)-binding" evidence="8">
    <location>
        <begin position="8"/>
        <end position="322"/>
    </location>
</feature>
<protein>
    <submittedName>
        <fullName evidence="9">Dihydrolipoamide dehydrogenase</fullName>
        <ecNumber evidence="9">1.8.1.4</ecNumber>
    </submittedName>
</protein>
<feature type="binding site" evidence="5">
    <location>
        <begin position="181"/>
        <end position="188"/>
    </location>
    <ligand>
        <name>NAD(+)</name>
        <dbReference type="ChEBI" id="CHEBI:57540"/>
    </ligand>
</feature>
<dbReference type="PANTHER" id="PTHR22912">
    <property type="entry name" value="DISULFIDE OXIDOREDUCTASE"/>
    <property type="match status" value="1"/>
</dbReference>
<evidence type="ECO:0000259" key="8">
    <source>
        <dbReference type="Pfam" id="PF07992"/>
    </source>
</evidence>
<feature type="binding site" evidence="5">
    <location>
        <position position="54"/>
    </location>
    <ligand>
        <name>FAD</name>
        <dbReference type="ChEBI" id="CHEBI:57692"/>
    </ligand>
</feature>
<evidence type="ECO:0000256" key="4">
    <source>
        <dbReference type="ARBA" id="ARBA00023027"/>
    </source>
</evidence>
<dbReference type="Pfam" id="PF07992">
    <property type="entry name" value="Pyr_redox_2"/>
    <property type="match status" value="1"/>
</dbReference>
<dbReference type="PRINTS" id="PR00368">
    <property type="entry name" value="FADPNR"/>
</dbReference>
<dbReference type="PIRSF" id="PIRSF000350">
    <property type="entry name" value="Mercury_reductase_MerA"/>
    <property type="match status" value="1"/>
</dbReference>
<dbReference type="GO" id="GO:0004148">
    <property type="term" value="F:dihydrolipoyl dehydrogenase (NADH) activity"/>
    <property type="evidence" value="ECO:0007669"/>
    <property type="project" value="UniProtKB-EC"/>
</dbReference>
<dbReference type="Pfam" id="PF02852">
    <property type="entry name" value="Pyr_redox_dim"/>
    <property type="match status" value="1"/>
</dbReference>
<keyword evidence="2" id="KW-0285">Flavoprotein</keyword>
<dbReference type="Gene3D" id="3.30.390.30">
    <property type="match status" value="1"/>
</dbReference>
<dbReference type="InterPro" id="IPR036188">
    <property type="entry name" value="FAD/NAD-bd_sf"/>
</dbReference>
<evidence type="ECO:0000256" key="5">
    <source>
        <dbReference type="PIRSR" id="PIRSR000350-3"/>
    </source>
</evidence>
<keyword evidence="10" id="KW-1185">Reference proteome</keyword>
<dbReference type="RefSeq" id="WP_185057200.1">
    <property type="nucleotide sequence ID" value="NZ_BAABIX010000065.1"/>
</dbReference>
<evidence type="ECO:0000256" key="1">
    <source>
        <dbReference type="ARBA" id="ARBA00007532"/>
    </source>
</evidence>
<comment type="similarity">
    <text evidence="1">Belongs to the class-I pyridine nucleotide-disulfide oxidoreductase family.</text>
</comment>
<dbReference type="EC" id="1.8.1.4" evidence="9"/>
<keyword evidence="4 5" id="KW-0520">NAD</keyword>
<sequence>MPETPEQFDVIVLGAGPVGENVVDRAQRGGLSVAVVERELAGGECSYWACVPSKALLRSVDLAGEVSRVPGLTAGPIDADAVLGWRDYMVSGYDDSGQVGWIDSTGATFVRGTGRLAGPRTVEVSTPGGGTRTLRAEHAVVVATGSVPVIPPVPGLAEAEPWTNREVTGMKRVPDRLVVIGGGVVACEMAQAVRGLGASEVTMLVRGGGLLGRVEPFAGEMVAESLRERGVTILMGRNAERVERPEPGGEVTVHLDDGTTLVADEILVAAGRRATTADIGLETIGLDGSGPIRVDDSMRATAVPEGWLYAVGDANGRALLTHMGKYQARLCGDVIAARARGKQDDLPSMRDRADALGAPQVIFTDPQVCAVGRTEAQARADGINVRAVEYEIGNVSGAYLLGDGYKGRAKAVVDQDRRVLVGVTFVGPGTAELLHAATIAVTAGVTLDDLWHAVPSFPTVSEVWLRLLEAYGL</sequence>
<accession>A0A840PNH0</accession>
<dbReference type="InterPro" id="IPR001100">
    <property type="entry name" value="Pyr_nuc-diS_OxRdtase"/>
</dbReference>
<gene>
    <name evidence="9" type="ORF">HNP84_010183</name>
</gene>
<keyword evidence="5" id="KW-0547">Nucleotide-binding</keyword>
<keyword evidence="9" id="KW-0560">Oxidoreductase</keyword>
<reference evidence="9 10" key="1">
    <citation type="submission" date="2020-08" db="EMBL/GenBank/DDBJ databases">
        <title>Genomic Encyclopedia of Type Strains, Phase IV (KMG-IV): sequencing the most valuable type-strain genomes for metagenomic binning, comparative biology and taxonomic classification.</title>
        <authorList>
            <person name="Goeker M."/>
        </authorList>
    </citation>
    <scope>NUCLEOTIDE SEQUENCE [LARGE SCALE GENOMIC DNA]</scope>
    <source>
        <strain evidence="9 10">DSM 45615</strain>
    </source>
</reference>
<dbReference type="AlphaFoldDB" id="A0A840PNH0"/>
<dbReference type="SUPFAM" id="SSF51905">
    <property type="entry name" value="FAD/NAD(P)-binding domain"/>
    <property type="match status" value="1"/>
</dbReference>
<dbReference type="GO" id="GO:0006103">
    <property type="term" value="P:2-oxoglutarate metabolic process"/>
    <property type="evidence" value="ECO:0007669"/>
    <property type="project" value="TreeGrafter"/>
</dbReference>
<evidence type="ECO:0000313" key="9">
    <source>
        <dbReference type="EMBL" id="MBB5140416.1"/>
    </source>
</evidence>
<evidence type="ECO:0000256" key="2">
    <source>
        <dbReference type="ARBA" id="ARBA00022630"/>
    </source>
</evidence>
<evidence type="ECO:0000313" key="10">
    <source>
        <dbReference type="Proteomes" id="UP000578449"/>
    </source>
</evidence>
<evidence type="ECO:0000259" key="7">
    <source>
        <dbReference type="Pfam" id="PF02852"/>
    </source>
</evidence>